<dbReference type="EMBL" id="CP081295">
    <property type="protein sequence ID" value="QZD89955.1"/>
    <property type="molecule type" value="Genomic_DNA"/>
</dbReference>
<keyword evidence="4" id="KW-1185">Reference proteome</keyword>
<dbReference type="RefSeq" id="WP_221425431.1">
    <property type="nucleotide sequence ID" value="NZ_CP081295.1"/>
</dbReference>
<dbReference type="Proteomes" id="UP000824281">
    <property type="component" value="Chromosome"/>
</dbReference>
<evidence type="ECO:0000313" key="3">
    <source>
        <dbReference type="EMBL" id="QZD89955.1"/>
    </source>
</evidence>
<evidence type="ECO:0000256" key="1">
    <source>
        <dbReference type="SAM" id="MobiDB-lite"/>
    </source>
</evidence>
<evidence type="ECO:0000313" key="4">
    <source>
        <dbReference type="Proteomes" id="UP000824281"/>
    </source>
</evidence>
<evidence type="ECO:0008006" key="5">
    <source>
        <dbReference type="Google" id="ProtNLM"/>
    </source>
</evidence>
<protein>
    <recommendedName>
        <fullName evidence="5">Pentapeptide MXKDX repeat protein</fullName>
    </recommendedName>
</protein>
<keyword evidence="2" id="KW-0732">Signal</keyword>
<evidence type="ECO:0000256" key="2">
    <source>
        <dbReference type="SAM" id="SignalP"/>
    </source>
</evidence>
<feature type="compositionally biased region" description="Acidic residues" evidence="1">
    <location>
        <begin position="96"/>
        <end position="113"/>
    </location>
</feature>
<reference evidence="3 4" key="1">
    <citation type="submission" date="2021-08" db="EMBL/GenBank/DDBJ databases">
        <title>Comparative Genomics Analysis of the Genus Qipengyuania Reveals Extensive Genetic Diversity and Metabolic Versatility, Including the Description of Fifteen Novel Species.</title>
        <authorList>
            <person name="Liu Y."/>
        </authorList>
    </citation>
    <scope>NUCLEOTIDE SEQUENCE [LARGE SCALE GENOMIC DNA]</scope>
    <source>
        <strain evidence="3 4">1NDH13</strain>
    </source>
</reference>
<feature type="compositionally biased region" description="Basic and acidic residues" evidence="1">
    <location>
        <begin position="83"/>
        <end position="94"/>
    </location>
</feature>
<sequence length="113" mass="11407">MKINILLVASGSFLALSGVSAAAQDAPPAEVETAAPASDDSATKDASSPALDEVASELDAMDAEEGSKNDAVIVAAEASTDASLDHDKIDHAPQGEEIEPDADDAEADPDDDD</sequence>
<feature type="signal peptide" evidence="2">
    <location>
        <begin position="1"/>
        <end position="21"/>
    </location>
</feature>
<accession>A0ABX8ZLR8</accession>
<gene>
    <name evidence="3" type="ORF">K3148_00630</name>
</gene>
<feature type="chain" id="PRO_5046878057" description="Pentapeptide MXKDX repeat protein" evidence="2">
    <location>
        <begin position="22"/>
        <end position="113"/>
    </location>
</feature>
<feature type="region of interest" description="Disordered" evidence="1">
    <location>
        <begin position="21"/>
        <end position="113"/>
    </location>
</feature>
<proteinExistence type="predicted"/>
<organism evidence="3 4">
    <name type="scientific">Qipengyuania aurantiaca</name>
    <dbReference type="NCBI Taxonomy" id="2867233"/>
    <lineage>
        <taxon>Bacteria</taxon>
        <taxon>Pseudomonadati</taxon>
        <taxon>Pseudomonadota</taxon>
        <taxon>Alphaproteobacteria</taxon>
        <taxon>Sphingomonadales</taxon>
        <taxon>Erythrobacteraceae</taxon>
        <taxon>Qipengyuania</taxon>
    </lineage>
</organism>
<feature type="compositionally biased region" description="Low complexity" evidence="1">
    <location>
        <begin position="26"/>
        <end position="50"/>
    </location>
</feature>
<name>A0ABX8ZLR8_9SPHN</name>
<feature type="compositionally biased region" description="Acidic residues" evidence="1">
    <location>
        <begin position="54"/>
        <end position="64"/>
    </location>
</feature>